<dbReference type="RefSeq" id="WP_163118131.1">
    <property type="nucleotide sequence ID" value="NZ_CP039126.1"/>
</dbReference>
<reference evidence="1 2" key="1">
    <citation type="submission" date="2019-04" db="EMBL/GenBank/DDBJ databases">
        <authorList>
            <person name="Schori C."/>
            <person name="Ahrens C."/>
        </authorList>
    </citation>
    <scope>NUCLEOTIDE SEQUENCE [LARGE SCALE GENOMIC DNA]</scope>
    <source>
        <strain evidence="1 2">DSM 2950</strain>
    </source>
</reference>
<dbReference type="GeneID" id="75053838"/>
<name>A0A7G5N1E1_9FIRM</name>
<protein>
    <submittedName>
        <fullName evidence="1">Uncharacterized protein</fullName>
    </submittedName>
</protein>
<evidence type="ECO:0000313" key="1">
    <source>
        <dbReference type="EMBL" id="QMW80684.1"/>
    </source>
</evidence>
<dbReference type="EMBL" id="CP039126">
    <property type="protein sequence ID" value="QMW80684.1"/>
    <property type="molecule type" value="Genomic_DNA"/>
</dbReference>
<evidence type="ECO:0000313" key="2">
    <source>
        <dbReference type="Proteomes" id="UP000515789"/>
    </source>
</evidence>
<dbReference type="Proteomes" id="UP000515789">
    <property type="component" value="Chromosome"/>
</dbReference>
<proteinExistence type="predicted"/>
<dbReference type="AlphaFoldDB" id="A0A7G5N1E1"/>
<accession>A0A7G5N1E1</accession>
<organism evidence="1 2">
    <name type="scientific">Blautia producta</name>
    <dbReference type="NCBI Taxonomy" id="33035"/>
    <lineage>
        <taxon>Bacteria</taxon>
        <taxon>Bacillati</taxon>
        <taxon>Bacillota</taxon>
        <taxon>Clostridia</taxon>
        <taxon>Lachnospirales</taxon>
        <taxon>Lachnospiraceae</taxon>
        <taxon>Blautia</taxon>
    </lineage>
</organism>
<sequence>MKKSLGNRKIGGKLCCGRSWQGIDGGTMGNQYIELATHCIGLGKRKPYIRHGKRFYRPYRNYFATAGTGNNHEDWELMVSAGYAEREESQNQHGGYIYHMTRDGLDWMGNKIGVIIHDEED</sequence>
<gene>
    <name evidence="1" type="ORF">E5259_25610</name>
</gene>